<dbReference type="OrthoDB" id="9805337at2"/>
<keyword evidence="4" id="KW-1185">Reference proteome</keyword>
<dbReference type="PANTHER" id="PTHR13847:SF289">
    <property type="entry name" value="GLYCINE OXIDASE"/>
    <property type="match status" value="1"/>
</dbReference>
<dbReference type="Pfam" id="PF01266">
    <property type="entry name" value="DAO"/>
    <property type="match status" value="1"/>
</dbReference>
<dbReference type="GO" id="GO:0016491">
    <property type="term" value="F:oxidoreductase activity"/>
    <property type="evidence" value="ECO:0007669"/>
    <property type="project" value="UniProtKB-KW"/>
</dbReference>
<gene>
    <name evidence="3" type="ORF">CLV74_11195</name>
</gene>
<dbReference type="SUPFAM" id="SSF51905">
    <property type="entry name" value="FAD/NAD(P)-binding domain"/>
    <property type="match status" value="1"/>
</dbReference>
<name>A0A2T0WJH0_9RHOB</name>
<keyword evidence="1" id="KW-0560">Oxidoreductase</keyword>
<dbReference type="PANTHER" id="PTHR13847">
    <property type="entry name" value="SARCOSINE DEHYDROGENASE-RELATED"/>
    <property type="match status" value="1"/>
</dbReference>
<dbReference type="Proteomes" id="UP000238392">
    <property type="component" value="Unassembled WGS sequence"/>
</dbReference>
<evidence type="ECO:0000259" key="2">
    <source>
        <dbReference type="Pfam" id="PF01266"/>
    </source>
</evidence>
<dbReference type="InterPro" id="IPR006076">
    <property type="entry name" value="FAD-dep_OxRdtase"/>
</dbReference>
<comment type="caution">
    <text evidence="3">The sequence shown here is derived from an EMBL/GenBank/DDBJ whole genome shotgun (WGS) entry which is preliminary data.</text>
</comment>
<reference evidence="3 4" key="1">
    <citation type="submission" date="2018-03" db="EMBL/GenBank/DDBJ databases">
        <title>Genomic Encyclopedia of Archaeal and Bacterial Type Strains, Phase II (KMG-II): from individual species to whole genera.</title>
        <authorList>
            <person name="Goeker M."/>
        </authorList>
    </citation>
    <scope>NUCLEOTIDE SEQUENCE [LARGE SCALE GENOMIC DNA]</scope>
    <source>
        <strain evidence="3 4">DSM 100212</strain>
    </source>
</reference>
<dbReference type="InterPro" id="IPR036188">
    <property type="entry name" value="FAD/NAD-bd_sf"/>
</dbReference>
<dbReference type="RefSeq" id="WP_106266400.1">
    <property type="nucleotide sequence ID" value="NZ_PVTQ01000011.1"/>
</dbReference>
<sequence length="413" mass="44733">MAQVLVLGAGMVGVSTALALQERGHEVCLIDRREAGRETSYGNAGYIQGEASEPYALPRDLKTLTQFALGLRNDVMWSFAGVSKMVPALWSYYRYSRPDRHRAVSQVYTRLTTCAPAAHAPLIEAAGAGNLITKAGYYQIHRDPSEFAAMARDAERLEREYGVKADFLDTRAFRRAEPVLKGDVAGAIHWQATMLCADPGGLVQAYAELFKARGGVIRHGDALSLRQSGAGWQVQTEDGLESGTAAVVALGPWSPEVLARFGYRVQMVYKRGYHAHYRMEQTLNASIMDADNAVVLTPMRKGLRLATGAALVGRKGAVDTRQITRGAKGVSDIIDLGPRVDEPQWSGTRPCMPDMLPVVGEAPRHKGLWCHFGHGHQGFTLGPVTAGLLAAQMDGADSDLARALAVPRPGVFH</sequence>
<evidence type="ECO:0000313" key="4">
    <source>
        <dbReference type="Proteomes" id="UP000238392"/>
    </source>
</evidence>
<dbReference type="AlphaFoldDB" id="A0A2T0WJH0"/>
<accession>A0A2T0WJH0</accession>
<feature type="domain" description="FAD dependent oxidoreductase" evidence="2">
    <location>
        <begin position="4"/>
        <end position="391"/>
    </location>
</feature>
<dbReference type="EMBL" id="PVTQ01000011">
    <property type="protein sequence ID" value="PRY86863.1"/>
    <property type="molecule type" value="Genomic_DNA"/>
</dbReference>
<proteinExistence type="predicted"/>
<dbReference type="GO" id="GO:0005737">
    <property type="term" value="C:cytoplasm"/>
    <property type="evidence" value="ECO:0007669"/>
    <property type="project" value="TreeGrafter"/>
</dbReference>
<dbReference type="Gene3D" id="3.50.50.60">
    <property type="entry name" value="FAD/NAD(P)-binding domain"/>
    <property type="match status" value="2"/>
</dbReference>
<evidence type="ECO:0000313" key="3">
    <source>
        <dbReference type="EMBL" id="PRY86863.1"/>
    </source>
</evidence>
<protein>
    <submittedName>
        <fullName evidence="3">D-amino-acid dehydrogenase</fullName>
    </submittedName>
</protein>
<evidence type="ECO:0000256" key="1">
    <source>
        <dbReference type="ARBA" id="ARBA00023002"/>
    </source>
</evidence>
<organism evidence="3 4">
    <name type="scientific">Donghicola tyrosinivorans</name>
    <dbReference type="NCBI Taxonomy" id="1652492"/>
    <lineage>
        <taxon>Bacteria</taxon>
        <taxon>Pseudomonadati</taxon>
        <taxon>Pseudomonadota</taxon>
        <taxon>Alphaproteobacteria</taxon>
        <taxon>Rhodobacterales</taxon>
        <taxon>Roseobacteraceae</taxon>
        <taxon>Donghicola</taxon>
    </lineage>
</organism>
<dbReference type="Gene3D" id="3.30.9.10">
    <property type="entry name" value="D-Amino Acid Oxidase, subunit A, domain 2"/>
    <property type="match status" value="1"/>
</dbReference>